<gene>
    <name evidence="7" type="ORF">LVIROSA_LOCUS14494</name>
</gene>
<dbReference type="EMBL" id="CAKMRJ010002223">
    <property type="protein sequence ID" value="CAH1427491.1"/>
    <property type="molecule type" value="Genomic_DNA"/>
</dbReference>
<keyword evidence="4" id="KW-0325">Glycoprotein</keyword>
<feature type="signal peptide" evidence="5">
    <location>
        <begin position="1"/>
        <end position="23"/>
    </location>
</feature>
<dbReference type="PANTHER" id="PTHR10426:SF136">
    <property type="entry name" value="PROTEIN STRICTOSIDINE SYNTHASE-LIKE 9-LIKE"/>
    <property type="match status" value="1"/>
</dbReference>
<feature type="domain" description="Strictosidine synthase conserved region" evidence="6">
    <location>
        <begin position="146"/>
        <end position="220"/>
    </location>
</feature>
<protein>
    <recommendedName>
        <fullName evidence="6">Strictosidine synthase conserved region domain-containing protein</fullName>
    </recommendedName>
</protein>
<evidence type="ECO:0000256" key="4">
    <source>
        <dbReference type="ARBA" id="ARBA00023180"/>
    </source>
</evidence>
<dbReference type="AlphaFoldDB" id="A0AAU9MKA0"/>
<accession>A0AAU9MKA0</accession>
<dbReference type="InterPro" id="IPR018119">
    <property type="entry name" value="Strictosidine_synth_cons-reg"/>
</dbReference>
<dbReference type="InterPro" id="IPR011042">
    <property type="entry name" value="6-blade_b-propeller_TolB-like"/>
</dbReference>
<dbReference type="Pfam" id="PF03088">
    <property type="entry name" value="Str_synth"/>
    <property type="match status" value="1"/>
</dbReference>
<evidence type="ECO:0000313" key="8">
    <source>
        <dbReference type="Proteomes" id="UP001157418"/>
    </source>
</evidence>
<organism evidence="7 8">
    <name type="scientific">Lactuca virosa</name>
    <dbReference type="NCBI Taxonomy" id="75947"/>
    <lineage>
        <taxon>Eukaryota</taxon>
        <taxon>Viridiplantae</taxon>
        <taxon>Streptophyta</taxon>
        <taxon>Embryophyta</taxon>
        <taxon>Tracheophyta</taxon>
        <taxon>Spermatophyta</taxon>
        <taxon>Magnoliopsida</taxon>
        <taxon>eudicotyledons</taxon>
        <taxon>Gunneridae</taxon>
        <taxon>Pentapetalae</taxon>
        <taxon>asterids</taxon>
        <taxon>campanulids</taxon>
        <taxon>Asterales</taxon>
        <taxon>Asteraceae</taxon>
        <taxon>Cichorioideae</taxon>
        <taxon>Cichorieae</taxon>
        <taxon>Lactucinae</taxon>
        <taxon>Lactuca</taxon>
    </lineage>
</organism>
<evidence type="ECO:0000313" key="7">
    <source>
        <dbReference type="EMBL" id="CAH1427491.1"/>
    </source>
</evidence>
<dbReference type="GO" id="GO:0005773">
    <property type="term" value="C:vacuole"/>
    <property type="evidence" value="ECO:0007669"/>
    <property type="project" value="UniProtKB-SubCell"/>
</dbReference>
<comment type="subcellular location">
    <subcellularLocation>
        <location evidence="1">Vacuole</location>
    </subcellularLocation>
</comment>
<sequence>MKTSSLFLVDLLVWFLVLGNVLSNDYGTFNKLVLPPNVTGPASAALDRGGKGPYVAVADGRILKWQGPTTGFLDFAYTSPNRTKKLCDGINDLKLGPICGRPMALSFNYKTSDLYITDAFFGLLVVGFNGGLATQLSSGFKYLFGIDVESYTGNVYVVDASLTYNIRDMTKPGFKPDSTGRLLKYDPRTQRVTTLLSGLSGAGGPSVSSDRKYVLVPEAANDGEFWVAVEKQVQHSPMLSEPQGIRVNGSATVVQTVPLPHFFNMALDVVQESNDALYVVRVTLVLLVFTQTRVLLLDMVGKNSLGIDAQVKETAPDMTTLMILSLFESLQSYNDTLATCQSELEAAKLEVQKWLASCCSNADNLM</sequence>
<dbReference type="PANTHER" id="PTHR10426">
    <property type="entry name" value="STRICTOSIDINE SYNTHASE-RELATED"/>
    <property type="match status" value="1"/>
</dbReference>
<evidence type="ECO:0000256" key="3">
    <source>
        <dbReference type="ARBA" id="ARBA00022554"/>
    </source>
</evidence>
<dbReference type="GO" id="GO:0012505">
    <property type="term" value="C:endomembrane system"/>
    <property type="evidence" value="ECO:0007669"/>
    <property type="project" value="TreeGrafter"/>
</dbReference>
<proteinExistence type="inferred from homology"/>
<feature type="chain" id="PRO_5043504958" description="Strictosidine synthase conserved region domain-containing protein" evidence="5">
    <location>
        <begin position="24"/>
        <end position="366"/>
    </location>
</feature>
<dbReference type="SUPFAM" id="SSF63829">
    <property type="entry name" value="Calcium-dependent phosphotriesterase"/>
    <property type="match status" value="1"/>
</dbReference>
<evidence type="ECO:0000256" key="2">
    <source>
        <dbReference type="ARBA" id="ARBA00009191"/>
    </source>
</evidence>
<comment type="caution">
    <text evidence="7">The sequence shown here is derived from an EMBL/GenBank/DDBJ whole genome shotgun (WGS) entry which is preliminary data.</text>
</comment>
<evidence type="ECO:0000259" key="6">
    <source>
        <dbReference type="Pfam" id="PF03088"/>
    </source>
</evidence>
<reference evidence="7 8" key="1">
    <citation type="submission" date="2022-01" db="EMBL/GenBank/DDBJ databases">
        <authorList>
            <person name="Xiong W."/>
            <person name="Schranz E."/>
        </authorList>
    </citation>
    <scope>NUCLEOTIDE SEQUENCE [LARGE SCALE GENOMIC DNA]</scope>
</reference>
<dbReference type="Gene3D" id="2.120.10.30">
    <property type="entry name" value="TolB, C-terminal domain"/>
    <property type="match status" value="2"/>
</dbReference>
<evidence type="ECO:0000256" key="5">
    <source>
        <dbReference type="SAM" id="SignalP"/>
    </source>
</evidence>
<dbReference type="GO" id="GO:0016787">
    <property type="term" value="F:hydrolase activity"/>
    <property type="evidence" value="ECO:0007669"/>
    <property type="project" value="TreeGrafter"/>
</dbReference>
<evidence type="ECO:0000256" key="1">
    <source>
        <dbReference type="ARBA" id="ARBA00004116"/>
    </source>
</evidence>
<keyword evidence="8" id="KW-1185">Reference proteome</keyword>
<keyword evidence="5" id="KW-0732">Signal</keyword>
<comment type="similarity">
    <text evidence="2">Belongs to the strictosidine synthase family.</text>
</comment>
<dbReference type="Proteomes" id="UP001157418">
    <property type="component" value="Unassembled WGS sequence"/>
</dbReference>
<keyword evidence="3" id="KW-0926">Vacuole</keyword>
<name>A0AAU9MKA0_9ASTR</name>